<evidence type="ECO:0000313" key="2">
    <source>
        <dbReference type="EMBL" id="GAG04813.1"/>
    </source>
</evidence>
<comment type="caution">
    <text evidence="2">The sequence shown here is derived from an EMBL/GenBank/DDBJ whole genome shotgun (WGS) entry which is preliminary data.</text>
</comment>
<evidence type="ECO:0000259" key="1">
    <source>
        <dbReference type="Pfam" id="PF01926"/>
    </source>
</evidence>
<dbReference type="InterPro" id="IPR006073">
    <property type="entry name" value="GTP-bd"/>
</dbReference>
<dbReference type="PANTHER" id="PTHR43127">
    <property type="entry name" value="DEVELOPMENTALLY-REGULATED GTP-BINDING PROTEIN 2"/>
    <property type="match status" value="1"/>
</dbReference>
<proteinExistence type="predicted"/>
<dbReference type="GO" id="GO:0005525">
    <property type="term" value="F:GTP binding"/>
    <property type="evidence" value="ECO:0007669"/>
    <property type="project" value="InterPro"/>
</dbReference>
<dbReference type="Pfam" id="PF01926">
    <property type="entry name" value="MMR_HSR1"/>
    <property type="match status" value="1"/>
</dbReference>
<dbReference type="Gene3D" id="3.40.50.300">
    <property type="entry name" value="P-loop containing nucleotide triphosphate hydrolases"/>
    <property type="match status" value="1"/>
</dbReference>
<dbReference type="SUPFAM" id="SSF52540">
    <property type="entry name" value="P-loop containing nucleoside triphosphate hydrolases"/>
    <property type="match status" value="1"/>
</dbReference>
<sequence>MPANLPPTYFEAENRYREAKTPAEGITALEEMLAIMPKHKGTDKLKAGLRRRISKLKSKEQGKKKTGRRDSSYKIEREGVGQIVLIGPPNVGKSALVAALTNADPQVADFPHSTWKPTPGMMYFEDIQIQLIDTPPIGKEHMEPWFFDIARGSDMILVVVDVQTDPVQQLEETVSFLKEHRIAPLSLAHLYEGKSGWTFLPFLVVANKNDEYSMEEDVEIFRSLLEDDWPLVSVSANTG</sequence>
<dbReference type="InterPro" id="IPR027417">
    <property type="entry name" value="P-loop_NTPase"/>
</dbReference>
<dbReference type="PRINTS" id="PR00326">
    <property type="entry name" value="GTP1OBG"/>
</dbReference>
<name>X0UWX6_9ZZZZ</name>
<dbReference type="InterPro" id="IPR045001">
    <property type="entry name" value="DRG"/>
</dbReference>
<organism evidence="2">
    <name type="scientific">marine sediment metagenome</name>
    <dbReference type="NCBI Taxonomy" id="412755"/>
    <lineage>
        <taxon>unclassified sequences</taxon>
        <taxon>metagenomes</taxon>
        <taxon>ecological metagenomes</taxon>
    </lineage>
</organism>
<feature type="domain" description="G" evidence="1">
    <location>
        <begin position="82"/>
        <end position="179"/>
    </location>
</feature>
<gene>
    <name evidence="2" type="ORF">S01H1_38404</name>
</gene>
<accession>X0UWX6</accession>
<feature type="non-terminal residue" evidence="2">
    <location>
        <position position="239"/>
    </location>
</feature>
<dbReference type="EMBL" id="BARS01024175">
    <property type="protein sequence ID" value="GAG04813.1"/>
    <property type="molecule type" value="Genomic_DNA"/>
</dbReference>
<protein>
    <recommendedName>
        <fullName evidence="1">G domain-containing protein</fullName>
    </recommendedName>
</protein>
<reference evidence="2" key="1">
    <citation type="journal article" date="2014" name="Front. Microbiol.">
        <title>High frequency of phylogenetically diverse reductive dehalogenase-homologous genes in deep subseafloor sedimentary metagenomes.</title>
        <authorList>
            <person name="Kawai M."/>
            <person name="Futagami T."/>
            <person name="Toyoda A."/>
            <person name="Takaki Y."/>
            <person name="Nishi S."/>
            <person name="Hori S."/>
            <person name="Arai W."/>
            <person name="Tsubouchi T."/>
            <person name="Morono Y."/>
            <person name="Uchiyama I."/>
            <person name="Ito T."/>
            <person name="Fujiyama A."/>
            <person name="Inagaki F."/>
            <person name="Takami H."/>
        </authorList>
    </citation>
    <scope>NUCLEOTIDE SEQUENCE</scope>
    <source>
        <strain evidence="2">Expedition CK06-06</strain>
    </source>
</reference>
<dbReference type="GO" id="GO:0003924">
    <property type="term" value="F:GTPase activity"/>
    <property type="evidence" value="ECO:0007669"/>
    <property type="project" value="InterPro"/>
</dbReference>
<dbReference type="AlphaFoldDB" id="X0UWX6"/>